<gene>
    <name evidence="1" type="ORF">GGQ60_000107</name>
</gene>
<protein>
    <submittedName>
        <fullName evidence="1">Uncharacterized protein</fullName>
    </submittedName>
</protein>
<evidence type="ECO:0000313" key="2">
    <source>
        <dbReference type="Proteomes" id="UP000532273"/>
    </source>
</evidence>
<sequence length="34" mass="4257">MQIKRLNQRSICLKEMRVKPEYYLITLIWPFITM</sequence>
<proteinExistence type="predicted"/>
<organism evidence="1 2">
    <name type="scientific">Pedobacter zeae</name>
    <dbReference type="NCBI Taxonomy" id="1737356"/>
    <lineage>
        <taxon>Bacteria</taxon>
        <taxon>Pseudomonadati</taxon>
        <taxon>Bacteroidota</taxon>
        <taxon>Sphingobacteriia</taxon>
        <taxon>Sphingobacteriales</taxon>
        <taxon>Sphingobacteriaceae</taxon>
        <taxon>Pedobacter</taxon>
    </lineage>
</organism>
<comment type="caution">
    <text evidence="1">The sequence shown here is derived from an EMBL/GenBank/DDBJ whole genome shotgun (WGS) entry which is preliminary data.</text>
</comment>
<reference evidence="1 2" key="1">
    <citation type="submission" date="2020-08" db="EMBL/GenBank/DDBJ databases">
        <title>Genomic Encyclopedia of Type Strains, Phase IV (KMG-IV): sequencing the most valuable type-strain genomes for metagenomic binning, comparative biology and taxonomic classification.</title>
        <authorList>
            <person name="Goeker M."/>
        </authorList>
    </citation>
    <scope>NUCLEOTIDE SEQUENCE [LARGE SCALE GENOMIC DNA]</scope>
    <source>
        <strain evidence="1 2">DSM 100774</strain>
    </source>
</reference>
<accession>A0A7W6P3Q4</accession>
<evidence type="ECO:0000313" key="1">
    <source>
        <dbReference type="EMBL" id="MBB4106147.1"/>
    </source>
</evidence>
<dbReference type="EMBL" id="JACIEF010000001">
    <property type="protein sequence ID" value="MBB4106147.1"/>
    <property type="molecule type" value="Genomic_DNA"/>
</dbReference>
<dbReference type="Proteomes" id="UP000532273">
    <property type="component" value="Unassembled WGS sequence"/>
</dbReference>
<name>A0A7W6P3Q4_9SPHI</name>
<dbReference type="AlphaFoldDB" id="A0A7W6P3Q4"/>